<dbReference type="SUPFAM" id="SSF56235">
    <property type="entry name" value="N-terminal nucleophile aminohydrolases (Ntn hydrolases)"/>
    <property type="match status" value="1"/>
</dbReference>
<protein>
    <recommendedName>
        <fullName evidence="3">Fimbrial assembly protein FimA</fullName>
    </recommendedName>
</protein>
<organism evidence="1 2">
    <name type="scientific">Amycolatopsis taiwanensis</name>
    <dbReference type="NCBI Taxonomy" id="342230"/>
    <lineage>
        <taxon>Bacteria</taxon>
        <taxon>Bacillati</taxon>
        <taxon>Actinomycetota</taxon>
        <taxon>Actinomycetes</taxon>
        <taxon>Pseudonocardiales</taxon>
        <taxon>Pseudonocardiaceae</taxon>
        <taxon>Amycolatopsis</taxon>
    </lineage>
</organism>
<evidence type="ECO:0000313" key="2">
    <source>
        <dbReference type="Proteomes" id="UP001165136"/>
    </source>
</evidence>
<dbReference type="Pfam" id="PF06267">
    <property type="entry name" value="DUF1028"/>
    <property type="match status" value="1"/>
</dbReference>
<name>A0A9W6R6M8_9PSEU</name>
<evidence type="ECO:0008006" key="3">
    <source>
        <dbReference type="Google" id="ProtNLM"/>
    </source>
</evidence>
<evidence type="ECO:0000313" key="1">
    <source>
        <dbReference type="EMBL" id="GLY69688.1"/>
    </source>
</evidence>
<dbReference type="RefSeq" id="WP_285489143.1">
    <property type="nucleotide sequence ID" value="NZ_BSTI01000017.1"/>
</dbReference>
<dbReference type="Proteomes" id="UP001165136">
    <property type="component" value="Unassembled WGS sequence"/>
</dbReference>
<proteinExistence type="predicted"/>
<gene>
    <name evidence="1" type="ORF">Atai01_63070</name>
</gene>
<dbReference type="Gene3D" id="3.60.20.10">
    <property type="entry name" value="Glutamine Phosphoribosylpyrophosphate, subunit 1, domain 1"/>
    <property type="match status" value="1"/>
</dbReference>
<dbReference type="InterPro" id="IPR010430">
    <property type="entry name" value="DUF1028"/>
</dbReference>
<accession>A0A9W6R6M8</accession>
<dbReference type="InterPro" id="IPR029055">
    <property type="entry name" value="Ntn_hydrolases_N"/>
</dbReference>
<dbReference type="PANTHER" id="PTHR39328">
    <property type="entry name" value="BLL2871 PROTEIN"/>
    <property type="match status" value="1"/>
</dbReference>
<reference evidence="1" key="1">
    <citation type="submission" date="2023-03" db="EMBL/GenBank/DDBJ databases">
        <title>Amycolatopsis taiwanensis NBRC 103393.</title>
        <authorList>
            <person name="Ichikawa N."/>
            <person name="Sato H."/>
            <person name="Tonouchi N."/>
        </authorList>
    </citation>
    <scope>NUCLEOTIDE SEQUENCE</scope>
    <source>
        <strain evidence="1">NBRC 103393</strain>
    </source>
</reference>
<dbReference type="EMBL" id="BSTI01000017">
    <property type="protein sequence ID" value="GLY69688.1"/>
    <property type="molecule type" value="Genomic_DNA"/>
</dbReference>
<dbReference type="AlphaFoldDB" id="A0A9W6R6M8"/>
<sequence>MTFSVLATDGDGAVGMAVTSSSPAVAARCIHLRAGVGGASSQNITDPRLGTDLLDALGAGLGARAAMERVVTGRELIDHRQLTVLDLRGEGAVFTGTGALGTHHDKVAPGVVAAGNLLAGPQVIDSVVAGFLAASGELEERLLAALEAGLAAGGEAGPLRSAGLAVVRDVPWRVTDLRVDWSENPIGELRQLLDVWLPQRDDYVTRALNPAAAPSYGVPGDE</sequence>
<keyword evidence="2" id="KW-1185">Reference proteome</keyword>
<comment type="caution">
    <text evidence="1">The sequence shown here is derived from an EMBL/GenBank/DDBJ whole genome shotgun (WGS) entry which is preliminary data.</text>
</comment>
<dbReference type="PANTHER" id="PTHR39328:SF1">
    <property type="entry name" value="BLL2871 PROTEIN"/>
    <property type="match status" value="1"/>
</dbReference>